<dbReference type="EMBL" id="JAPDRL010000047">
    <property type="protein sequence ID" value="KAJ9662805.1"/>
    <property type="molecule type" value="Genomic_DNA"/>
</dbReference>
<gene>
    <name evidence="3" type="ORF">H2201_005886</name>
</gene>
<dbReference type="InterPro" id="IPR013897">
    <property type="entry name" value="Duc1"/>
</dbReference>
<keyword evidence="4" id="KW-1185">Reference proteome</keyword>
<dbReference type="PANTHER" id="PTHR34826:SF2">
    <property type="entry name" value="UPF0590 PROTEIN C409.17C"/>
    <property type="match status" value="1"/>
</dbReference>
<sequence>MASKIKDKLVNKATHRASHTTDPSASNIRGPSLAGGSATPSASNGPSGSTRPAPAPKSDPESKYRLRVTAGPSYDPSTHKVVQVNSQSAVRIFNRFMIAEVRVRIRDYTGLPASSPRNSPYFDDPLHQKDRWSIGFSFVTKADLNGGDVVWGPDFDHPVRDRLPPGFNTAVRIVKNLIDPGIEADAYADRPWMYSPALSAWDAFRIGEKVGGEGEVKMPQGKDHKVLHDGADGNGVLVAERYGVPGDSKHRKKFFLANSNRDSFVLEKGRLYHGDFFNPFIDFNEFALKLPGFSISVLDYIDDKTHILRFVCKNRSSGDVYFVVVFTLLFGQ</sequence>
<feature type="domain" description="Domain of unknown function at the cortex 1" evidence="2">
    <location>
        <begin position="65"/>
        <end position="328"/>
    </location>
</feature>
<dbReference type="Pfam" id="PF08588">
    <property type="entry name" value="Duc1"/>
    <property type="match status" value="1"/>
</dbReference>
<accession>A0ABQ9NQ31</accession>
<comment type="caution">
    <text evidence="3">The sequence shown here is derived from an EMBL/GenBank/DDBJ whole genome shotgun (WGS) entry which is preliminary data.</text>
</comment>
<dbReference type="Proteomes" id="UP001172684">
    <property type="component" value="Unassembled WGS sequence"/>
</dbReference>
<evidence type="ECO:0000259" key="2">
    <source>
        <dbReference type="Pfam" id="PF08588"/>
    </source>
</evidence>
<evidence type="ECO:0000256" key="1">
    <source>
        <dbReference type="SAM" id="MobiDB-lite"/>
    </source>
</evidence>
<dbReference type="PANTHER" id="PTHR34826">
    <property type="entry name" value="UPF0590 PROTEIN C409.17C"/>
    <property type="match status" value="1"/>
</dbReference>
<evidence type="ECO:0000313" key="4">
    <source>
        <dbReference type="Proteomes" id="UP001172684"/>
    </source>
</evidence>
<feature type="region of interest" description="Disordered" evidence="1">
    <location>
        <begin position="1"/>
        <end position="63"/>
    </location>
</feature>
<feature type="compositionally biased region" description="Basic and acidic residues" evidence="1">
    <location>
        <begin position="1"/>
        <end position="10"/>
    </location>
</feature>
<reference evidence="3" key="1">
    <citation type="submission" date="2022-10" db="EMBL/GenBank/DDBJ databases">
        <title>Culturing micro-colonial fungi from biological soil crusts in the Mojave desert and describing Neophaeococcomyces mojavensis, and introducing the new genera and species Taxawa tesnikishii.</title>
        <authorList>
            <person name="Kurbessoian T."/>
            <person name="Stajich J.E."/>
        </authorList>
    </citation>
    <scope>NUCLEOTIDE SEQUENCE</scope>
    <source>
        <strain evidence="3">TK_1</strain>
    </source>
</reference>
<protein>
    <recommendedName>
        <fullName evidence="2">Domain of unknown function at the cortex 1 domain-containing protein</fullName>
    </recommendedName>
</protein>
<name>A0ABQ9NQ31_9PEZI</name>
<proteinExistence type="predicted"/>
<feature type="compositionally biased region" description="Polar residues" evidence="1">
    <location>
        <begin position="20"/>
        <end position="29"/>
    </location>
</feature>
<evidence type="ECO:0000313" key="3">
    <source>
        <dbReference type="EMBL" id="KAJ9662805.1"/>
    </source>
</evidence>
<organism evidence="3 4">
    <name type="scientific">Coniosporium apollinis</name>
    <dbReference type="NCBI Taxonomy" id="61459"/>
    <lineage>
        <taxon>Eukaryota</taxon>
        <taxon>Fungi</taxon>
        <taxon>Dikarya</taxon>
        <taxon>Ascomycota</taxon>
        <taxon>Pezizomycotina</taxon>
        <taxon>Dothideomycetes</taxon>
        <taxon>Dothideomycetes incertae sedis</taxon>
        <taxon>Coniosporium</taxon>
    </lineage>
</organism>
<feature type="compositionally biased region" description="Polar residues" evidence="1">
    <location>
        <begin position="38"/>
        <end position="50"/>
    </location>
</feature>